<feature type="transmembrane region" description="Helical" evidence="1">
    <location>
        <begin position="250"/>
        <end position="272"/>
    </location>
</feature>
<feature type="transmembrane region" description="Helical" evidence="1">
    <location>
        <begin position="149"/>
        <end position="173"/>
    </location>
</feature>
<feature type="transmembrane region" description="Helical" evidence="1">
    <location>
        <begin position="73"/>
        <end position="90"/>
    </location>
</feature>
<dbReference type="EMBL" id="SZOH01000752">
    <property type="protein sequence ID" value="TKJ03979.1"/>
    <property type="molecule type" value="Genomic_DNA"/>
</dbReference>
<evidence type="ECO:0000256" key="1">
    <source>
        <dbReference type="SAM" id="Phobius"/>
    </source>
</evidence>
<sequence>MKYFKFKRLMKKRKAFANMEVLFGDFLNKFADGDKKLLLSFFYNINICITFVSILAPIFVYELMHYFRSSINPFYSATVYLFLTILMTDINNDDYDSEEIENISQWMHKAQNNNFKLLIIEKLLRTFGTKILFYCIFSIIFMVELQFSYITIFIYECLVIVIVSAIILSKFLWSNHQIIFFFIHGPNYTKKKEHIIKYQNGKQLDKYRMALARSCQNRTFFLHIFYTYLFAIASLLIIGILNFYFSINKIIIISVYLAVESAILSFLSQGIINSSKMLQTSNLSDFYYIRKFDKKTYFEDLLSKFLSRKLIVILISYYIGAFMFYGTSLFTGITIFGSTIIYFYSIKIITKRVYRFKKLSIEDIKNNFFMYFFNPIEDLLVLGLPFVTCSLVVVYSMKLGNLYPVMGFFIVYSIYLVFYNFLKKER</sequence>
<keyword evidence="2" id="KW-0762">Sugar transport</keyword>
<name>A0A9X9F6H6_BACCE</name>
<protein>
    <submittedName>
        <fullName evidence="2">Sugar transporter</fullName>
    </submittedName>
</protein>
<dbReference type="AlphaFoldDB" id="A0A9X9F6H6"/>
<feature type="transmembrane region" description="Helical" evidence="1">
    <location>
        <begin position="123"/>
        <end position="143"/>
    </location>
</feature>
<feature type="transmembrane region" description="Helical" evidence="1">
    <location>
        <begin position="333"/>
        <end position="350"/>
    </location>
</feature>
<evidence type="ECO:0000313" key="2">
    <source>
        <dbReference type="EMBL" id="TKJ03979.1"/>
    </source>
</evidence>
<gene>
    <name evidence="2" type="ORF">FC695_12685</name>
</gene>
<reference evidence="2 3" key="1">
    <citation type="journal article" date="2019" name="Environ. Microbiol.">
        <title>An active ?-lactamase is a part of an orchestrated cell wall stress resistance network of Bacillus subtilis and related rhizosphere species.</title>
        <authorList>
            <person name="Bucher T."/>
            <person name="Keren-Paz A."/>
            <person name="Hausser J."/>
            <person name="Olender T."/>
            <person name="Cytryn E."/>
            <person name="Kolodkin-Gal I."/>
        </authorList>
    </citation>
    <scope>NUCLEOTIDE SEQUENCE [LARGE SCALE GENOMIC DNA]</scope>
    <source>
        <strain evidence="2 3">I32</strain>
    </source>
</reference>
<feature type="transmembrane region" description="Helical" evidence="1">
    <location>
        <begin position="37"/>
        <end position="61"/>
    </location>
</feature>
<proteinExistence type="predicted"/>
<dbReference type="Proteomes" id="UP000308444">
    <property type="component" value="Unassembled WGS sequence"/>
</dbReference>
<organism evidence="2 3">
    <name type="scientific">Bacillus cereus</name>
    <dbReference type="NCBI Taxonomy" id="1396"/>
    <lineage>
        <taxon>Bacteria</taxon>
        <taxon>Bacillati</taxon>
        <taxon>Bacillota</taxon>
        <taxon>Bacilli</taxon>
        <taxon>Bacillales</taxon>
        <taxon>Bacillaceae</taxon>
        <taxon>Bacillus</taxon>
        <taxon>Bacillus cereus group</taxon>
    </lineage>
</organism>
<feature type="transmembrane region" description="Helical" evidence="1">
    <location>
        <begin position="310"/>
        <end position="327"/>
    </location>
</feature>
<keyword evidence="1" id="KW-1133">Transmembrane helix</keyword>
<feature type="transmembrane region" description="Helical" evidence="1">
    <location>
        <begin position="220"/>
        <end position="244"/>
    </location>
</feature>
<keyword evidence="2" id="KW-0813">Transport</keyword>
<keyword evidence="1" id="KW-0812">Transmembrane</keyword>
<keyword evidence="1" id="KW-0472">Membrane</keyword>
<feature type="transmembrane region" description="Helical" evidence="1">
    <location>
        <begin position="402"/>
        <end position="422"/>
    </location>
</feature>
<comment type="caution">
    <text evidence="2">The sequence shown here is derived from an EMBL/GenBank/DDBJ whole genome shotgun (WGS) entry which is preliminary data.</text>
</comment>
<feature type="transmembrane region" description="Helical" evidence="1">
    <location>
        <begin position="371"/>
        <end position="396"/>
    </location>
</feature>
<evidence type="ECO:0000313" key="3">
    <source>
        <dbReference type="Proteomes" id="UP000308444"/>
    </source>
</evidence>
<accession>A0A9X9F6H6</accession>